<keyword evidence="1" id="KW-1133">Transmembrane helix</keyword>
<feature type="transmembrane region" description="Helical" evidence="1">
    <location>
        <begin position="56"/>
        <end position="74"/>
    </location>
</feature>
<protein>
    <submittedName>
        <fullName evidence="2">Uncharacterized protein</fullName>
    </submittedName>
</protein>
<evidence type="ECO:0000313" key="2">
    <source>
        <dbReference type="EMBL" id="KAI0492414.1"/>
    </source>
</evidence>
<reference evidence="2" key="1">
    <citation type="journal article" date="2022" name="Front. Genet.">
        <title>Chromosome-Scale Assembly of the Dendrobium nobile Genome Provides Insights Into the Molecular Mechanism of the Biosynthesis of the Medicinal Active Ingredient of Dendrobium.</title>
        <authorList>
            <person name="Xu Q."/>
            <person name="Niu S.-C."/>
            <person name="Li K.-L."/>
            <person name="Zheng P.-J."/>
            <person name="Zhang X.-J."/>
            <person name="Jia Y."/>
            <person name="Liu Y."/>
            <person name="Niu Y.-X."/>
            <person name="Yu L.-H."/>
            <person name="Chen D.-F."/>
            <person name="Zhang G.-Q."/>
        </authorList>
    </citation>
    <scope>NUCLEOTIDE SEQUENCE</scope>
    <source>
        <tissue evidence="2">Leaf</tissue>
    </source>
</reference>
<accession>A0A8T3A8T0</accession>
<evidence type="ECO:0000256" key="1">
    <source>
        <dbReference type="SAM" id="Phobius"/>
    </source>
</evidence>
<comment type="caution">
    <text evidence="2">The sequence shown here is derived from an EMBL/GenBank/DDBJ whole genome shotgun (WGS) entry which is preliminary data.</text>
</comment>
<keyword evidence="1" id="KW-0812">Transmembrane</keyword>
<gene>
    <name evidence="2" type="ORF">KFK09_026685</name>
</gene>
<dbReference type="AlphaFoldDB" id="A0A8T3A8T0"/>
<proteinExistence type="predicted"/>
<evidence type="ECO:0000313" key="3">
    <source>
        <dbReference type="Proteomes" id="UP000829196"/>
    </source>
</evidence>
<keyword evidence="3" id="KW-1185">Reference proteome</keyword>
<name>A0A8T3A8T0_DENNO</name>
<sequence length="77" mass="8798">MKAVSNEAMVKSVGSMSFINFWLMFLMRNLCGLTSGCLGSCCFVKAMETVSYKVFLSAIRWQLLICCSFHMFCFRIK</sequence>
<keyword evidence="1" id="KW-0472">Membrane</keyword>
<dbReference type="EMBL" id="JAGYWB010000018">
    <property type="protein sequence ID" value="KAI0492414.1"/>
    <property type="molecule type" value="Genomic_DNA"/>
</dbReference>
<dbReference type="Proteomes" id="UP000829196">
    <property type="component" value="Unassembled WGS sequence"/>
</dbReference>
<organism evidence="2 3">
    <name type="scientific">Dendrobium nobile</name>
    <name type="common">Orchid</name>
    <dbReference type="NCBI Taxonomy" id="94219"/>
    <lineage>
        <taxon>Eukaryota</taxon>
        <taxon>Viridiplantae</taxon>
        <taxon>Streptophyta</taxon>
        <taxon>Embryophyta</taxon>
        <taxon>Tracheophyta</taxon>
        <taxon>Spermatophyta</taxon>
        <taxon>Magnoliopsida</taxon>
        <taxon>Liliopsida</taxon>
        <taxon>Asparagales</taxon>
        <taxon>Orchidaceae</taxon>
        <taxon>Epidendroideae</taxon>
        <taxon>Malaxideae</taxon>
        <taxon>Dendrobiinae</taxon>
        <taxon>Dendrobium</taxon>
    </lineage>
</organism>